<evidence type="ECO:0000259" key="7">
    <source>
        <dbReference type="PROSITE" id="PS50059"/>
    </source>
</evidence>
<dbReference type="Proteomes" id="UP001138672">
    <property type="component" value="Unassembled WGS sequence"/>
</dbReference>
<dbReference type="EC" id="5.2.1.8" evidence="6"/>
<dbReference type="InterPro" id="IPR001179">
    <property type="entry name" value="PPIase_FKBP_dom"/>
</dbReference>
<accession>A0A9X0YLH3</accession>
<dbReference type="AlphaFoldDB" id="A0A9X0YLH3"/>
<keyword evidence="4 5" id="KW-0413">Isomerase</keyword>
<feature type="domain" description="PPIase FKBP-type" evidence="7">
    <location>
        <begin position="193"/>
        <end position="275"/>
    </location>
</feature>
<dbReference type="Proteomes" id="UP001231587">
    <property type="component" value="Unassembled WGS sequence"/>
</dbReference>
<evidence type="ECO:0000256" key="2">
    <source>
        <dbReference type="ARBA" id="ARBA00006577"/>
    </source>
</evidence>
<evidence type="ECO:0000256" key="1">
    <source>
        <dbReference type="ARBA" id="ARBA00000971"/>
    </source>
</evidence>
<dbReference type="RefSeq" id="WP_069727842.1">
    <property type="nucleotide sequence ID" value="NZ_JAGGJQ010000008.1"/>
</dbReference>
<comment type="caution">
    <text evidence="8">The sequence shown here is derived from an EMBL/GenBank/DDBJ whole genome shotgun (WGS) entry which is preliminary data.</text>
</comment>
<dbReference type="EMBL" id="JAGGJQ010000008">
    <property type="protein sequence ID" value="MBP1840967.1"/>
    <property type="molecule type" value="Genomic_DNA"/>
</dbReference>
<name>A0A9X0YLH3_9FLAO</name>
<evidence type="ECO:0000256" key="5">
    <source>
        <dbReference type="PROSITE-ProRule" id="PRU00277"/>
    </source>
</evidence>
<evidence type="ECO:0000313" key="10">
    <source>
        <dbReference type="Proteomes" id="UP001138672"/>
    </source>
</evidence>
<dbReference type="PROSITE" id="PS51257">
    <property type="entry name" value="PROKAR_LIPOPROTEIN"/>
    <property type="match status" value="1"/>
</dbReference>
<dbReference type="OrthoDB" id="9814548at2"/>
<gene>
    <name evidence="8" type="ORF">J2Z56_002898</name>
    <name evidence="9" type="ORF">J2Z57_002589</name>
</gene>
<proteinExistence type="inferred from homology"/>
<comment type="similarity">
    <text evidence="2 6">Belongs to the FKBP-type PPIase family.</text>
</comment>
<evidence type="ECO:0000256" key="4">
    <source>
        <dbReference type="ARBA" id="ARBA00023235"/>
    </source>
</evidence>
<evidence type="ECO:0000256" key="6">
    <source>
        <dbReference type="RuleBase" id="RU003915"/>
    </source>
</evidence>
<dbReference type="GO" id="GO:0003755">
    <property type="term" value="F:peptidyl-prolyl cis-trans isomerase activity"/>
    <property type="evidence" value="ECO:0007669"/>
    <property type="project" value="UniProtKB-UniRule"/>
</dbReference>
<reference evidence="8" key="1">
    <citation type="submission" date="2021-03" db="EMBL/GenBank/DDBJ databases">
        <title>Genomic Encyclopedia of Type Strains, Phase IV (KMG-IV): sequencing the most valuable type-strain genomes for metagenomic binning, comparative biology and taxonomic classification.</title>
        <authorList>
            <person name="Goeker M."/>
        </authorList>
    </citation>
    <scope>NUCLEOTIDE SEQUENCE</scope>
    <source>
        <strain evidence="8">DSM 15523</strain>
        <strain evidence="9 11">DSM 16476</strain>
    </source>
</reference>
<feature type="domain" description="PPIase FKBP-type" evidence="7">
    <location>
        <begin position="69"/>
        <end position="152"/>
    </location>
</feature>
<dbReference type="PANTHER" id="PTHR43811:SF19">
    <property type="entry name" value="39 KDA FK506-BINDING NUCLEAR PROTEIN"/>
    <property type="match status" value="1"/>
</dbReference>
<dbReference type="InterPro" id="IPR046357">
    <property type="entry name" value="PPIase_dom_sf"/>
</dbReference>
<dbReference type="EMBL" id="JAUSUU010000008">
    <property type="protein sequence ID" value="MDQ0336136.1"/>
    <property type="molecule type" value="Genomic_DNA"/>
</dbReference>
<dbReference type="Pfam" id="PF00254">
    <property type="entry name" value="FKBP_C"/>
    <property type="match status" value="2"/>
</dbReference>
<dbReference type="SUPFAM" id="SSF54534">
    <property type="entry name" value="FKBP-like"/>
    <property type="match status" value="2"/>
</dbReference>
<evidence type="ECO:0000256" key="3">
    <source>
        <dbReference type="ARBA" id="ARBA00023110"/>
    </source>
</evidence>
<keyword evidence="3 5" id="KW-0697">Rotamase</keyword>
<dbReference type="PANTHER" id="PTHR43811">
    <property type="entry name" value="FKBP-TYPE PEPTIDYL-PROLYL CIS-TRANS ISOMERASE FKPA"/>
    <property type="match status" value="1"/>
</dbReference>
<sequence length="275" mass="29768">MKSVCMALFVVLFVSCSSDDLVSSKDYTAENEQEILSYISAYNLDAVATGSGLYYVIDEQGDGAAITSTSDVTVKYVGRYTDGTIFDSSEDEAISFYLQYVIEGWQEGLPYFNEGGVGQLIIPSHLAYGSSDYNSIPGGSVLVFDIEIIDYAAENEAEILNYIAENDLDAQSTDSGLYYVIDEQGTGAQPTETSYVTVNYKGYYSDGEVFEENSDGSSFYLDNVIEGWQEGLSYFNEGGSGTLLIPSDLAYGRYGSGTIPGGAVLIFDIELVAVN</sequence>
<dbReference type="Gene3D" id="3.10.50.40">
    <property type="match status" value="2"/>
</dbReference>
<protein>
    <recommendedName>
        <fullName evidence="6">Peptidyl-prolyl cis-trans isomerase</fullName>
        <ecNumber evidence="6">5.2.1.8</ecNumber>
    </recommendedName>
</protein>
<evidence type="ECO:0000313" key="11">
    <source>
        <dbReference type="Proteomes" id="UP001231587"/>
    </source>
</evidence>
<comment type="catalytic activity">
    <reaction evidence="1 5 6">
        <text>[protein]-peptidylproline (omega=180) = [protein]-peptidylproline (omega=0)</text>
        <dbReference type="Rhea" id="RHEA:16237"/>
        <dbReference type="Rhea" id="RHEA-COMP:10747"/>
        <dbReference type="Rhea" id="RHEA-COMP:10748"/>
        <dbReference type="ChEBI" id="CHEBI:83833"/>
        <dbReference type="ChEBI" id="CHEBI:83834"/>
        <dbReference type="EC" id="5.2.1.8"/>
    </reaction>
</comment>
<organism evidence="8 10">
    <name type="scientific">Formosa algae</name>
    <dbReference type="NCBI Taxonomy" id="225843"/>
    <lineage>
        <taxon>Bacteria</taxon>
        <taxon>Pseudomonadati</taxon>
        <taxon>Bacteroidota</taxon>
        <taxon>Flavobacteriia</taxon>
        <taxon>Flavobacteriales</taxon>
        <taxon>Flavobacteriaceae</taxon>
        <taxon>Formosa</taxon>
    </lineage>
</organism>
<evidence type="ECO:0000313" key="9">
    <source>
        <dbReference type="EMBL" id="MDQ0336136.1"/>
    </source>
</evidence>
<evidence type="ECO:0000313" key="8">
    <source>
        <dbReference type="EMBL" id="MBP1840967.1"/>
    </source>
</evidence>
<keyword evidence="11" id="KW-1185">Reference proteome</keyword>
<dbReference type="PROSITE" id="PS50059">
    <property type="entry name" value="FKBP_PPIASE"/>
    <property type="match status" value="2"/>
</dbReference>